<evidence type="ECO:0000259" key="1">
    <source>
        <dbReference type="Pfam" id="PF01370"/>
    </source>
</evidence>
<dbReference type="GO" id="GO:0005739">
    <property type="term" value="C:mitochondrion"/>
    <property type="evidence" value="ECO:0007669"/>
    <property type="project" value="TreeGrafter"/>
</dbReference>
<dbReference type="InterPro" id="IPR036291">
    <property type="entry name" value="NAD(P)-bd_dom_sf"/>
</dbReference>
<dbReference type="HOGENOM" id="CLU_055314_0_0_1"/>
<protein>
    <recommendedName>
        <fullName evidence="1">NAD-dependent epimerase/dehydratase domain-containing protein</fullName>
    </recommendedName>
</protein>
<dbReference type="STRING" id="933084.A0A067Q1M5"/>
<proteinExistence type="predicted"/>
<dbReference type="PANTHER" id="PTHR12126:SF16">
    <property type="entry name" value="MIOREX COMPLEX COMPONENT 2"/>
    <property type="match status" value="1"/>
</dbReference>
<dbReference type="FunCoup" id="A0A067Q1M5">
    <property type="interactions" value="173"/>
</dbReference>
<dbReference type="Pfam" id="PF01370">
    <property type="entry name" value="Epimerase"/>
    <property type="match status" value="1"/>
</dbReference>
<dbReference type="SUPFAM" id="SSF51735">
    <property type="entry name" value="NAD(P)-binding Rossmann-fold domains"/>
    <property type="match status" value="1"/>
</dbReference>
<dbReference type="Proteomes" id="UP000027265">
    <property type="component" value="Unassembled WGS sequence"/>
</dbReference>
<gene>
    <name evidence="2" type="ORF">JAAARDRAFT_55673</name>
</gene>
<dbReference type="InterPro" id="IPR001509">
    <property type="entry name" value="Epimerase_deHydtase"/>
</dbReference>
<accession>A0A067Q1M5</accession>
<organism evidence="2 3">
    <name type="scientific">Jaapia argillacea MUCL 33604</name>
    <dbReference type="NCBI Taxonomy" id="933084"/>
    <lineage>
        <taxon>Eukaryota</taxon>
        <taxon>Fungi</taxon>
        <taxon>Dikarya</taxon>
        <taxon>Basidiomycota</taxon>
        <taxon>Agaricomycotina</taxon>
        <taxon>Agaricomycetes</taxon>
        <taxon>Agaricomycetidae</taxon>
        <taxon>Jaapiales</taxon>
        <taxon>Jaapiaceae</taxon>
        <taxon>Jaapia</taxon>
    </lineage>
</organism>
<dbReference type="AlphaFoldDB" id="A0A067Q1M5"/>
<dbReference type="EMBL" id="KL197713">
    <property type="protein sequence ID" value="KDQ60943.1"/>
    <property type="molecule type" value="Genomic_DNA"/>
</dbReference>
<feature type="domain" description="NAD-dependent epimerase/dehydratase" evidence="1">
    <location>
        <begin position="36"/>
        <end position="110"/>
    </location>
</feature>
<name>A0A067Q1M5_9AGAM</name>
<evidence type="ECO:0000313" key="2">
    <source>
        <dbReference type="EMBL" id="KDQ60943.1"/>
    </source>
</evidence>
<dbReference type="GO" id="GO:0044877">
    <property type="term" value="F:protein-containing complex binding"/>
    <property type="evidence" value="ECO:0007669"/>
    <property type="project" value="TreeGrafter"/>
</dbReference>
<dbReference type="PANTHER" id="PTHR12126">
    <property type="entry name" value="NADH-UBIQUINONE OXIDOREDUCTASE 39 KDA SUBUNIT-RELATED"/>
    <property type="match status" value="1"/>
</dbReference>
<sequence length="357" mass="38464">MIALLRMKRGWDSTRRVASRPFRPANLTMEPALQRILVVGGNGFIGSAVCKAALARGVQVTSISSSGRPYRTLKGHTPAWANKVDWQKADALRPETYAHILPNVTAVVHTLGTLLEDGAYKAAVRTGDVVGLVGSITRSFGVGGGKSPLGSAASSAGSYETMNRDSALRVCDAFLSATPQTESSDPKAFVYVSAEDTLRPWIPARYIETKREAEKEIESMVTIKPNFRAVYIRPSLVYHAHLRPLVSPLAALLDLSATVHRKMPSNLPTPSAILRTLAPVLASAQSPSSPSPLESMANAMTIPPIHVEHVAEAIAIAVDPSRIDIRGVYGVREMRELIGWSEKGQELPTSGHVNQHV</sequence>
<dbReference type="InterPro" id="IPR051207">
    <property type="entry name" value="ComplexI_NDUFA9_subunit"/>
</dbReference>
<evidence type="ECO:0000313" key="3">
    <source>
        <dbReference type="Proteomes" id="UP000027265"/>
    </source>
</evidence>
<dbReference type="Gene3D" id="3.40.50.720">
    <property type="entry name" value="NAD(P)-binding Rossmann-like Domain"/>
    <property type="match status" value="1"/>
</dbReference>
<dbReference type="InParanoid" id="A0A067Q1M5"/>
<keyword evidence="3" id="KW-1185">Reference proteome</keyword>
<dbReference type="OrthoDB" id="276721at2759"/>
<reference evidence="3" key="1">
    <citation type="journal article" date="2014" name="Proc. Natl. Acad. Sci. U.S.A.">
        <title>Extensive sampling of basidiomycete genomes demonstrates inadequacy of the white-rot/brown-rot paradigm for wood decay fungi.</title>
        <authorList>
            <person name="Riley R."/>
            <person name="Salamov A.A."/>
            <person name="Brown D.W."/>
            <person name="Nagy L.G."/>
            <person name="Floudas D."/>
            <person name="Held B.W."/>
            <person name="Levasseur A."/>
            <person name="Lombard V."/>
            <person name="Morin E."/>
            <person name="Otillar R."/>
            <person name="Lindquist E.A."/>
            <person name="Sun H."/>
            <person name="LaButti K.M."/>
            <person name="Schmutz J."/>
            <person name="Jabbour D."/>
            <person name="Luo H."/>
            <person name="Baker S.E."/>
            <person name="Pisabarro A.G."/>
            <person name="Walton J.D."/>
            <person name="Blanchette R.A."/>
            <person name="Henrissat B."/>
            <person name="Martin F."/>
            <person name="Cullen D."/>
            <person name="Hibbett D.S."/>
            <person name="Grigoriev I.V."/>
        </authorList>
    </citation>
    <scope>NUCLEOTIDE SEQUENCE [LARGE SCALE GENOMIC DNA]</scope>
    <source>
        <strain evidence="3">MUCL 33604</strain>
    </source>
</reference>